<organism evidence="9 10">
    <name type="scientific">Paenibacillus algicola</name>
    <dbReference type="NCBI Taxonomy" id="2565926"/>
    <lineage>
        <taxon>Bacteria</taxon>
        <taxon>Bacillati</taxon>
        <taxon>Bacillota</taxon>
        <taxon>Bacilli</taxon>
        <taxon>Bacillales</taxon>
        <taxon>Paenibacillaceae</taxon>
        <taxon>Paenibacillus</taxon>
    </lineage>
</organism>
<dbReference type="OrthoDB" id="24153at2"/>
<keyword evidence="5 7" id="KW-1133">Transmembrane helix</keyword>
<dbReference type="KEGG" id="palo:E6C60_2220"/>
<name>A0A4P8XKR0_9BACL</name>
<dbReference type="InterPro" id="IPR035906">
    <property type="entry name" value="MetI-like_sf"/>
</dbReference>
<sequence>MLRYVSRRWILSIPLLVIISFLTFVLIHLSPMKPAQVVLQAQGVPVITEELIIETEQRLGLDRPFLLRFGDWLLSCLKLDFGDSYVTGQTVWSMLSPALWNTLKLTLVSMVAIVTLSIVLGVICALKAGSWVDHSVRSVSFFLTAMPAYALAALLIWLFSIRLDLLPTSGMDSIQSYVLPVIIITTTYAGLYFRVIRTSMLNNLNQNYVLYGRACGLPESKIILSVLRNSLQVAVSVFCMAVPIILGSTVVVENIFAWPGLGSLSVRAILGRDFPVIQAFVLVLAAAFVIFNTFSDTINAVLNPKSREGM</sequence>
<evidence type="ECO:0000313" key="10">
    <source>
        <dbReference type="Proteomes" id="UP000300879"/>
    </source>
</evidence>
<dbReference type="InterPro" id="IPR045621">
    <property type="entry name" value="BPD_transp_1_N"/>
</dbReference>
<dbReference type="PANTHER" id="PTHR43163">
    <property type="entry name" value="DIPEPTIDE TRANSPORT SYSTEM PERMEASE PROTEIN DPPB-RELATED"/>
    <property type="match status" value="1"/>
</dbReference>
<dbReference type="Pfam" id="PF19300">
    <property type="entry name" value="BPD_transp_1_N"/>
    <property type="match status" value="1"/>
</dbReference>
<protein>
    <submittedName>
        <fullName evidence="9">ABC transporter permease</fullName>
    </submittedName>
</protein>
<dbReference type="InterPro" id="IPR050036">
    <property type="entry name" value="CntB"/>
</dbReference>
<evidence type="ECO:0000256" key="6">
    <source>
        <dbReference type="ARBA" id="ARBA00023136"/>
    </source>
</evidence>
<feature type="transmembrane region" description="Helical" evidence="7">
    <location>
        <begin position="231"/>
        <end position="256"/>
    </location>
</feature>
<keyword evidence="3" id="KW-1003">Cell membrane</keyword>
<dbReference type="Pfam" id="PF00528">
    <property type="entry name" value="BPD_transp_1"/>
    <property type="match status" value="1"/>
</dbReference>
<dbReference type="PANTHER" id="PTHR43163:SF6">
    <property type="entry name" value="DIPEPTIDE TRANSPORT SYSTEM PERMEASE PROTEIN DPPB-RELATED"/>
    <property type="match status" value="1"/>
</dbReference>
<evidence type="ECO:0000256" key="3">
    <source>
        <dbReference type="ARBA" id="ARBA00022475"/>
    </source>
</evidence>
<accession>A0A4P8XKR0</accession>
<evidence type="ECO:0000256" key="5">
    <source>
        <dbReference type="ARBA" id="ARBA00022989"/>
    </source>
</evidence>
<keyword evidence="10" id="KW-1185">Reference proteome</keyword>
<dbReference type="SUPFAM" id="SSF161098">
    <property type="entry name" value="MetI-like"/>
    <property type="match status" value="1"/>
</dbReference>
<keyword evidence="6 7" id="KW-0472">Membrane</keyword>
<dbReference type="Proteomes" id="UP000300879">
    <property type="component" value="Chromosome"/>
</dbReference>
<evidence type="ECO:0000313" key="9">
    <source>
        <dbReference type="EMBL" id="QCT02933.1"/>
    </source>
</evidence>
<dbReference type="InterPro" id="IPR000515">
    <property type="entry name" value="MetI-like"/>
</dbReference>
<dbReference type="PROSITE" id="PS50928">
    <property type="entry name" value="ABC_TM1"/>
    <property type="match status" value="1"/>
</dbReference>
<dbReference type="AlphaFoldDB" id="A0A4P8XKR0"/>
<keyword evidence="4 7" id="KW-0812">Transmembrane</keyword>
<evidence type="ECO:0000256" key="4">
    <source>
        <dbReference type="ARBA" id="ARBA00022692"/>
    </source>
</evidence>
<dbReference type="NCBIfam" id="NF045469">
    <property type="entry name" value="Opp1B"/>
    <property type="match status" value="1"/>
</dbReference>
<feature type="domain" description="ABC transmembrane type-1" evidence="8">
    <location>
        <begin position="99"/>
        <end position="295"/>
    </location>
</feature>
<feature type="transmembrane region" description="Helical" evidence="7">
    <location>
        <begin position="105"/>
        <end position="126"/>
    </location>
</feature>
<dbReference type="EMBL" id="CP040396">
    <property type="protein sequence ID" value="QCT02933.1"/>
    <property type="molecule type" value="Genomic_DNA"/>
</dbReference>
<feature type="transmembrane region" description="Helical" evidence="7">
    <location>
        <begin position="276"/>
        <end position="302"/>
    </location>
</feature>
<dbReference type="GO" id="GO:0055085">
    <property type="term" value="P:transmembrane transport"/>
    <property type="evidence" value="ECO:0007669"/>
    <property type="project" value="InterPro"/>
</dbReference>
<feature type="transmembrane region" description="Helical" evidence="7">
    <location>
        <begin position="174"/>
        <end position="193"/>
    </location>
</feature>
<feature type="transmembrane region" description="Helical" evidence="7">
    <location>
        <begin position="138"/>
        <end position="159"/>
    </location>
</feature>
<evidence type="ECO:0000256" key="1">
    <source>
        <dbReference type="ARBA" id="ARBA00004651"/>
    </source>
</evidence>
<evidence type="ECO:0000256" key="7">
    <source>
        <dbReference type="RuleBase" id="RU363032"/>
    </source>
</evidence>
<comment type="similarity">
    <text evidence="7">Belongs to the binding-protein-dependent transport system permease family.</text>
</comment>
<comment type="subcellular location">
    <subcellularLocation>
        <location evidence="1 7">Cell membrane</location>
        <topology evidence="1 7">Multi-pass membrane protein</topology>
    </subcellularLocation>
</comment>
<gene>
    <name evidence="9" type="ORF">E6C60_2220</name>
</gene>
<feature type="transmembrane region" description="Helical" evidence="7">
    <location>
        <begin position="9"/>
        <end position="29"/>
    </location>
</feature>
<dbReference type="CDD" id="cd06261">
    <property type="entry name" value="TM_PBP2"/>
    <property type="match status" value="1"/>
</dbReference>
<dbReference type="Gene3D" id="1.10.3720.10">
    <property type="entry name" value="MetI-like"/>
    <property type="match status" value="1"/>
</dbReference>
<dbReference type="GO" id="GO:0005886">
    <property type="term" value="C:plasma membrane"/>
    <property type="evidence" value="ECO:0007669"/>
    <property type="project" value="UniProtKB-SubCell"/>
</dbReference>
<reference evidence="9 10" key="1">
    <citation type="submission" date="2019-05" db="EMBL/GenBank/DDBJ databases">
        <authorList>
            <person name="Chen C."/>
        </authorList>
    </citation>
    <scope>NUCLEOTIDE SEQUENCE [LARGE SCALE GENOMIC DNA]</scope>
    <source>
        <strain evidence="9 10">HB172198</strain>
    </source>
</reference>
<keyword evidence="2 7" id="KW-0813">Transport</keyword>
<evidence type="ECO:0000256" key="2">
    <source>
        <dbReference type="ARBA" id="ARBA00022448"/>
    </source>
</evidence>
<proteinExistence type="inferred from homology"/>
<evidence type="ECO:0000259" key="8">
    <source>
        <dbReference type="PROSITE" id="PS50928"/>
    </source>
</evidence>
<dbReference type="RefSeq" id="WP_138225884.1">
    <property type="nucleotide sequence ID" value="NZ_CP040396.1"/>
</dbReference>